<dbReference type="OrthoDB" id="1492833at2"/>
<sequence length="254" mass="28781">MKNHQLKQGKTISGSALALVLLLTIVACSPEEGLGGNAQIRGRIVKKIYNDDKSLLLATESAKDEDVFLLFGEEQTVGEKVETSYTGHFQFGYLWPGDYRLFYYSDTPNATHGDQVEIVHEISLKRGEEVDLQELEIVKLLDFDDGHAQISGRVFKVNYYNFSQWPNLIVKDTSRAQEQEVYLTYGNHSQYDERIRTNADGTFTFKNLIKGTYTIHLFSEDPKGATEDVVISKTVEINQTETSTDLGDLYIYNL</sequence>
<dbReference type="InterPro" id="IPR029413">
    <property type="entry name" value="RG-lyase_II"/>
</dbReference>
<organism evidence="2 3">
    <name type="scientific">Marinoscillum furvescens DSM 4134</name>
    <dbReference type="NCBI Taxonomy" id="1122208"/>
    <lineage>
        <taxon>Bacteria</taxon>
        <taxon>Pseudomonadati</taxon>
        <taxon>Bacteroidota</taxon>
        <taxon>Cytophagia</taxon>
        <taxon>Cytophagales</taxon>
        <taxon>Reichenbachiellaceae</taxon>
        <taxon>Marinoscillum</taxon>
    </lineage>
</organism>
<dbReference type="Pfam" id="PF14686">
    <property type="entry name" value="fn3_3"/>
    <property type="match status" value="1"/>
</dbReference>
<name>A0A3D9L304_MARFU</name>
<feature type="domain" description="Rhamnogalacturonan lyase" evidence="1">
    <location>
        <begin position="185"/>
        <end position="235"/>
    </location>
</feature>
<dbReference type="InterPro" id="IPR013784">
    <property type="entry name" value="Carb-bd-like_fold"/>
</dbReference>
<proteinExistence type="predicted"/>
<accession>A0A3D9L304</accession>
<dbReference type="EMBL" id="QREG01000010">
    <property type="protein sequence ID" value="RED98374.1"/>
    <property type="molecule type" value="Genomic_DNA"/>
</dbReference>
<dbReference type="RefSeq" id="WP_115868332.1">
    <property type="nucleotide sequence ID" value="NZ_QREG01000010.1"/>
</dbReference>
<dbReference type="GO" id="GO:0016829">
    <property type="term" value="F:lyase activity"/>
    <property type="evidence" value="ECO:0007669"/>
    <property type="project" value="UniProtKB-KW"/>
</dbReference>
<dbReference type="AlphaFoldDB" id="A0A3D9L304"/>
<keyword evidence="2" id="KW-0456">Lyase</keyword>
<evidence type="ECO:0000313" key="2">
    <source>
        <dbReference type="EMBL" id="RED98374.1"/>
    </source>
</evidence>
<dbReference type="SUPFAM" id="SSF49452">
    <property type="entry name" value="Starch-binding domain-like"/>
    <property type="match status" value="1"/>
</dbReference>
<dbReference type="GO" id="GO:0030246">
    <property type="term" value="F:carbohydrate binding"/>
    <property type="evidence" value="ECO:0007669"/>
    <property type="project" value="InterPro"/>
</dbReference>
<reference evidence="2 3" key="1">
    <citation type="submission" date="2018-07" db="EMBL/GenBank/DDBJ databases">
        <title>Genomic Encyclopedia of Type Strains, Phase IV (KMG-IV): sequencing the most valuable type-strain genomes for metagenomic binning, comparative biology and taxonomic classification.</title>
        <authorList>
            <person name="Goeker M."/>
        </authorList>
    </citation>
    <scope>NUCLEOTIDE SEQUENCE [LARGE SCALE GENOMIC DNA]</scope>
    <source>
        <strain evidence="2 3">DSM 4134</strain>
    </source>
</reference>
<keyword evidence="3" id="KW-1185">Reference proteome</keyword>
<evidence type="ECO:0000259" key="1">
    <source>
        <dbReference type="Pfam" id="PF14686"/>
    </source>
</evidence>
<dbReference type="PROSITE" id="PS51257">
    <property type="entry name" value="PROKAR_LIPOPROTEIN"/>
    <property type="match status" value="1"/>
</dbReference>
<dbReference type="Gene3D" id="2.60.40.1120">
    <property type="entry name" value="Carboxypeptidase-like, regulatory domain"/>
    <property type="match status" value="1"/>
</dbReference>
<comment type="caution">
    <text evidence="2">The sequence shown here is derived from an EMBL/GenBank/DDBJ whole genome shotgun (WGS) entry which is preliminary data.</text>
</comment>
<evidence type="ECO:0000313" key="3">
    <source>
        <dbReference type="Proteomes" id="UP000256779"/>
    </source>
</evidence>
<dbReference type="Proteomes" id="UP000256779">
    <property type="component" value="Unassembled WGS sequence"/>
</dbReference>
<gene>
    <name evidence="2" type="ORF">C7460_11046</name>
</gene>
<protein>
    <submittedName>
        <fullName evidence="2">Polysaccharide lyase family 4-like protein</fullName>
    </submittedName>
</protein>